<protein>
    <submittedName>
        <fullName evidence="7">Ribosomal RNA small subunit methyltransferase B</fullName>
        <ecNumber evidence="7">2.1.1.176</ecNumber>
    </submittedName>
</protein>
<dbReference type="Pfam" id="PF01189">
    <property type="entry name" value="Methyltr_RsmB-F"/>
    <property type="match status" value="1"/>
</dbReference>
<organism evidence="7 8">
    <name type="scientific">Candidatus Kinetoplastidibacterium kentomonadis</name>
    <dbReference type="NCBI Taxonomy" id="1576550"/>
    <lineage>
        <taxon>Bacteria</taxon>
        <taxon>Pseudomonadati</taxon>
        <taxon>Pseudomonadota</taxon>
        <taxon>Betaproteobacteria</taxon>
        <taxon>Candidatus Kinetoplastidibacterium</taxon>
    </lineage>
</organism>
<dbReference type="EC" id="2.1.1.176" evidence="7"/>
<feature type="binding site" evidence="5">
    <location>
        <position position="260"/>
    </location>
    <ligand>
        <name>S-adenosyl-L-methionine</name>
        <dbReference type="ChEBI" id="CHEBI:59789"/>
    </ligand>
</feature>
<evidence type="ECO:0000256" key="1">
    <source>
        <dbReference type="ARBA" id="ARBA00022603"/>
    </source>
</evidence>
<dbReference type="Proteomes" id="UP000266796">
    <property type="component" value="Chromosome"/>
</dbReference>
<dbReference type="SUPFAM" id="SSF53335">
    <property type="entry name" value="S-adenosyl-L-methionine-dependent methyltransferases"/>
    <property type="match status" value="1"/>
</dbReference>
<feature type="active site" description="Nucleophile" evidence="5">
    <location>
        <position position="360"/>
    </location>
</feature>
<dbReference type="PANTHER" id="PTHR22807">
    <property type="entry name" value="NOP2 YEAST -RELATED NOL1/NOP2/FMU SUN DOMAIN-CONTAINING"/>
    <property type="match status" value="1"/>
</dbReference>
<dbReference type="InterPro" id="IPR049560">
    <property type="entry name" value="MeTrfase_RsmB-F_NOP2_cat"/>
</dbReference>
<dbReference type="OrthoDB" id="9810297at2"/>
<dbReference type="AlphaFoldDB" id="A0A3Q8EU47"/>
<dbReference type="GO" id="GO:0008173">
    <property type="term" value="F:RNA methyltransferase activity"/>
    <property type="evidence" value="ECO:0007669"/>
    <property type="project" value="InterPro"/>
</dbReference>
<dbReference type="PRINTS" id="PR02008">
    <property type="entry name" value="RCMTFAMILY"/>
</dbReference>
<dbReference type="InterPro" id="IPR001678">
    <property type="entry name" value="MeTrfase_RsmB-F_NOP2_dom"/>
</dbReference>
<dbReference type="Gene3D" id="3.40.50.150">
    <property type="entry name" value="Vaccinia Virus protein VP39"/>
    <property type="match status" value="1"/>
</dbReference>
<dbReference type="RefSeq" id="WP_108673765.1">
    <property type="nucleotide sequence ID" value="NZ_CP025628.1"/>
</dbReference>
<gene>
    <name evidence="7" type="primary">rsmB_1</name>
    <name evidence="7" type="ORF">CKSOR_00224</name>
</gene>
<comment type="caution">
    <text evidence="5">Lacks conserved residue(s) required for the propagation of feature annotation.</text>
</comment>
<feature type="domain" description="SAM-dependent MTase RsmB/NOP-type" evidence="6">
    <location>
        <begin position="141"/>
        <end position="424"/>
    </location>
</feature>
<keyword evidence="4 5" id="KW-0694">RNA-binding</keyword>
<reference evidence="7 8" key="1">
    <citation type="journal article" date="2018" name="Parasitology">
        <title>The reduced genome of Candidatus Kinetoplastibacterium sorsogonicusi, the endosymbiont of Kentomonas sorsogonicus (Trypanosomatidae): loss of the haem-synthesis pathway.</title>
        <authorList>
            <person name="Silva F.M."/>
            <person name="Kostygov A.Y."/>
            <person name="Spodareva V.V."/>
            <person name="Butenko A."/>
            <person name="Tossou R."/>
            <person name="Lukes J."/>
            <person name="Yurchenko V."/>
            <person name="Alves J.M.P."/>
        </authorList>
    </citation>
    <scope>NUCLEOTIDE SEQUENCE [LARGE SCALE GENOMIC DNA]</scope>
    <source>
        <strain evidence="7 8">MF-08</strain>
    </source>
</reference>
<dbReference type="GO" id="GO:0001510">
    <property type="term" value="P:RNA methylation"/>
    <property type="evidence" value="ECO:0007669"/>
    <property type="project" value="InterPro"/>
</dbReference>
<comment type="similarity">
    <text evidence="5">Belongs to the class I-like SAM-binding methyltransferase superfamily. RsmB/NOP family.</text>
</comment>
<dbReference type="GO" id="GO:0003723">
    <property type="term" value="F:RNA binding"/>
    <property type="evidence" value="ECO:0007669"/>
    <property type="project" value="UniProtKB-UniRule"/>
</dbReference>
<dbReference type="KEGG" id="kso:CKSOR_00224"/>
<evidence type="ECO:0000256" key="2">
    <source>
        <dbReference type="ARBA" id="ARBA00022679"/>
    </source>
</evidence>
<evidence type="ECO:0000259" key="6">
    <source>
        <dbReference type="PROSITE" id="PS51686"/>
    </source>
</evidence>
<keyword evidence="1 5" id="KW-0489">Methyltransferase</keyword>
<dbReference type="PROSITE" id="PS51686">
    <property type="entry name" value="SAM_MT_RSMB_NOP"/>
    <property type="match status" value="1"/>
</dbReference>
<name>A0A3Q8EU47_9PROT</name>
<dbReference type="PANTHER" id="PTHR22807:SF53">
    <property type="entry name" value="RIBOSOMAL RNA SMALL SUBUNIT METHYLTRANSFERASE B-RELATED"/>
    <property type="match status" value="1"/>
</dbReference>
<evidence type="ECO:0000313" key="7">
    <source>
        <dbReference type="EMBL" id="AWD32347.1"/>
    </source>
</evidence>
<keyword evidence="2 5" id="KW-0808">Transferase</keyword>
<keyword evidence="3 5" id="KW-0949">S-adenosyl-L-methionine</keyword>
<feature type="binding site" evidence="5">
    <location>
        <position position="307"/>
    </location>
    <ligand>
        <name>S-adenosyl-L-methionine</name>
        <dbReference type="ChEBI" id="CHEBI:59789"/>
    </ligand>
</feature>
<evidence type="ECO:0000313" key="8">
    <source>
        <dbReference type="Proteomes" id="UP000266796"/>
    </source>
</evidence>
<dbReference type="InterPro" id="IPR029063">
    <property type="entry name" value="SAM-dependent_MTases_sf"/>
</dbReference>
<keyword evidence="8" id="KW-1185">Reference proteome</keyword>
<evidence type="ECO:0000256" key="5">
    <source>
        <dbReference type="PROSITE-ProRule" id="PRU01023"/>
    </source>
</evidence>
<evidence type="ECO:0000256" key="4">
    <source>
        <dbReference type="ARBA" id="ARBA00022884"/>
    </source>
</evidence>
<dbReference type="InterPro" id="IPR023267">
    <property type="entry name" value="RCMT"/>
</dbReference>
<proteinExistence type="inferred from homology"/>
<accession>A0A3Q8EU47</accession>
<evidence type="ECO:0000256" key="3">
    <source>
        <dbReference type="ARBA" id="ARBA00022691"/>
    </source>
</evidence>
<sequence length="425" mass="49643">MEIKNINIRISQIVNILNKLLSFNNVIDINVIENYFRSHKNIGLYDRNEINNAIYDILRHLTLYNYLVNSKKTNLEKNICLAILGLINTNNRLYNYLDNDQKEWIDKIYNYDISSLNANIKYSIPEWIYKSYDNIFNSEALFNSLNSRAKLDIRVNPININRKSFVKNIKQDFNLIENEDFVITKFSPFGIRFNKNIKINKWKYYFDGDIEIQDEGSQLISILVNPRRYELIIDFCAGSGGKSLLMSALMHSSGHIYAFDISNKKLLEAKKRFDRSKLNNISFIHIKDECDQKINRFFGKANKVLVDIPCTGSGTLRRYPNLKWLHTNESINKIIKLQTKILIKASQCVKKDGYLIYSTCSILPEENQLQIAKFIDKNDSFQIIDIKTLLKNLKIDLPCKGPFLELRPDIHHTDGFFIAILKKIK</sequence>
<dbReference type="EMBL" id="CP025628">
    <property type="protein sequence ID" value="AWD32347.1"/>
    <property type="molecule type" value="Genomic_DNA"/>
</dbReference>